<dbReference type="Proteomes" id="UP000308600">
    <property type="component" value="Unassembled WGS sequence"/>
</dbReference>
<sequence>MFGSTAFDPAKDMNDLNGKVAIVTGSNVNIGYAILKGLARGGAKVYMASRNETKVIDAIAALEADGIKPGSVVWLKLELTDLDGVKKSAEEFMSKETRLDILVNNAAVMVKLSEQTMIHGVPDAMVTNHFGHFVFVQSLLPVLTRTAKDPDADVRIINLSSIAHERVSNVQFKTIEDLKLPWKPGFPAGLTRYGHTKLANILFANELQRRFDEDNIPILVMSLHPGLVFTFAEVLPLRVITEPIFRLLVASPNTASRTPLFAAASPIPRQKFETYKACYLVPTCQIGKPAKQATSPELGKDLWALTEKVLAENFS</sequence>
<keyword evidence="2" id="KW-1185">Reference proteome</keyword>
<protein>
    <submittedName>
        <fullName evidence="1">NAD-binding protein</fullName>
    </submittedName>
</protein>
<reference evidence="1 2" key="1">
    <citation type="journal article" date="2019" name="Nat. Ecol. Evol.">
        <title>Megaphylogeny resolves global patterns of mushroom evolution.</title>
        <authorList>
            <person name="Varga T."/>
            <person name="Krizsan K."/>
            <person name="Foldi C."/>
            <person name="Dima B."/>
            <person name="Sanchez-Garcia M."/>
            <person name="Sanchez-Ramirez S."/>
            <person name="Szollosi G.J."/>
            <person name="Szarkandi J.G."/>
            <person name="Papp V."/>
            <person name="Albert L."/>
            <person name="Andreopoulos W."/>
            <person name="Angelini C."/>
            <person name="Antonin V."/>
            <person name="Barry K.W."/>
            <person name="Bougher N.L."/>
            <person name="Buchanan P."/>
            <person name="Buyck B."/>
            <person name="Bense V."/>
            <person name="Catcheside P."/>
            <person name="Chovatia M."/>
            <person name="Cooper J."/>
            <person name="Damon W."/>
            <person name="Desjardin D."/>
            <person name="Finy P."/>
            <person name="Geml J."/>
            <person name="Haridas S."/>
            <person name="Hughes K."/>
            <person name="Justo A."/>
            <person name="Karasinski D."/>
            <person name="Kautmanova I."/>
            <person name="Kiss B."/>
            <person name="Kocsube S."/>
            <person name="Kotiranta H."/>
            <person name="LaButti K.M."/>
            <person name="Lechner B.E."/>
            <person name="Liimatainen K."/>
            <person name="Lipzen A."/>
            <person name="Lukacs Z."/>
            <person name="Mihaltcheva S."/>
            <person name="Morgado L.N."/>
            <person name="Niskanen T."/>
            <person name="Noordeloos M.E."/>
            <person name="Ohm R.A."/>
            <person name="Ortiz-Santana B."/>
            <person name="Ovrebo C."/>
            <person name="Racz N."/>
            <person name="Riley R."/>
            <person name="Savchenko A."/>
            <person name="Shiryaev A."/>
            <person name="Soop K."/>
            <person name="Spirin V."/>
            <person name="Szebenyi C."/>
            <person name="Tomsovsky M."/>
            <person name="Tulloss R.E."/>
            <person name="Uehling J."/>
            <person name="Grigoriev I.V."/>
            <person name="Vagvolgyi C."/>
            <person name="Papp T."/>
            <person name="Martin F.M."/>
            <person name="Miettinen O."/>
            <person name="Hibbett D.S."/>
            <person name="Nagy L.G."/>
        </authorList>
    </citation>
    <scope>NUCLEOTIDE SEQUENCE [LARGE SCALE GENOMIC DNA]</scope>
    <source>
        <strain evidence="1 2">NL-1719</strain>
    </source>
</reference>
<name>A0ACD3B3P1_9AGAR</name>
<dbReference type="EMBL" id="ML208285">
    <property type="protein sequence ID" value="TFK72482.1"/>
    <property type="molecule type" value="Genomic_DNA"/>
</dbReference>
<evidence type="ECO:0000313" key="1">
    <source>
        <dbReference type="EMBL" id="TFK72482.1"/>
    </source>
</evidence>
<accession>A0ACD3B3P1</accession>
<evidence type="ECO:0000313" key="2">
    <source>
        <dbReference type="Proteomes" id="UP000308600"/>
    </source>
</evidence>
<organism evidence="1 2">
    <name type="scientific">Pluteus cervinus</name>
    <dbReference type="NCBI Taxonomy" id="181527"/>
    <lineage>
        <taxon>Eukaryota</taxon>
        <taxon>Fungi</taxon>
        <taxon>Dikarya</taxon>
        <taxon>Basidiomycota</taxon>
        <taxon>Agaricomycotina</taxon>
        <taxon>Agaricomycetes</taxon>
        <taxon>Agaricomycetidae</taxon>
        <taxon>Agaricales</taxon>
        <taxon>Pluteineae</taxon>
        <taxon>Pluteaceae</taxon>
        <taxon>Pluteus</taxon>
    </lineage>
</organism>
<proteinExistence type="predicted"/>
<gene>
    <name evidence="1" type="ORF">BDN72DRAFT_327424</name>
</gene>